<keyword evidence="1" id="KW-0472">Membrane</keyword>
<accession>A0ABX8BPT2</accession>
<gene>
    <name evidence="2" type="ORF">KGD84_02355</name>
</gene>
<keyword evidence="1" id="KW-0812">Transmembrane</keyword>
<protein>
    <submittedName>
        <fullName evidence="2">Uncharacterized protein</fullName>
    </submittedName>
</protein>
<keyword evidence="1" id="KW-1133">Transmembrane helix</keyword>
<feature type="transmembrane region" description="Helical" evidence="1">
    <location>
        <begin position="77"/>
        <end position="102"/>
    </location>
</feature>
<organism evidence="2 3">
    <name type="scientific">Nocardiopsis changdeensis</name>
    <dbReference type="NCBI Taxonomy" id="2831969"/>
    <lineage>
        <taxon>Bacteria</taxon>
        <taxon>Bacillati</taxon>
        <taxon>Actinomycetota</taxon>
        <taxon>Actinomycetes</taxon>
        <taxon>Streptosporangiales</taxon>
        <taxon>Nocardiopsidaceae</taxon>
        <taxon>Nocardiopsis</taxon>
    </lineage>
</organism>
<proteinExistence type="predicted"/>
<dbReference type="RefSeq" id="WP_220564488.1">
    <property type="nucleotide sequence ID" value="NZ_CP074133.1"/>
</dbReference>
<sequence length="117" mass="11814">MISAPDLTPLVSLLPSLLFVLVEIALGVAAMAAAPRLAPDRRTTAMVGGVLVAVGGLLTGGYQVLTLFAPTFPLAHAPVLGLLGAVPPLVFAGGALTLVLAVTKAPAHPAPHPYPRR</sequence>
<feature type="transmembrane region" description="Helical" evidence="1">
    <location>
        <begin position="12"/>
        <end position="33"/>
    </location>
</feature>
<feature type="transmembrane region" description="Helical" evidence="1">
    <location>
        <begin position="45"/>
        <end position="65"/>
    </location>
</feature>
<name>A0ABX8BPT2_9ACTN</name>
<keyword evidence="3" id="KW-1185">Reference proteome</keyword>
<dbReference type="Proteomes" id="UP000676079">
    <property type="component" value="Chromosome"/>
</dbReference>
<dbReference type="EMBL" id="CP074133">
    <property type="protein sequence ID" value="QUX23264.1"/>
    <property type="molecule type" value="Genomic_DNA"/>
</dbReference>
<evidence type="ECO:0000313" key="2">
    <source>
        <dbReference type="EMBL" id="QUX23264.1"/>
    </source>
</evidence>
<reference evidence="2 3" key="1">
    <citation type="submission" date="2021-05" db="EMBL/GenBank/DDBJ databases">
        <title>Direct Submission.</title>
        <authorList>
            <person name="Li K."/>
            <person name="Gao J."/>
        </authorList>
    </citation>
    <scope>NUCLEOTIDE SEQUENCE [LARGE SCALE GENOMIC DNA]</scope>
    <source>
        <strain evidence="2 3">Mg02</strain>
    </source>
</reference>
<evidence type="ECO:0000313" key="3">
    <source>
        <dbReference type="Proteomes" id="UP000676079"/>
    </source>
</evidence>
<evidence type="ECO:0000256" key="1">
    <source>
        <dbReference type="SAM" id="Phobius"/>
    </source>
</evidence>